<name>A0A0A9G7N8_ARUDO</name>
<dbReference type="PROSITE" id="PS51257">
    <property type="entry name" value="PROKAR_LIPOPROTEIN"/>
    <property type="match status" value="1"/>
</dbReference>
<dbReference type="EMBL" id="GBRH01181223">
    <property type="protein sequence ID" value="JAE16673.1"/>
    <property type="molecule type" value="Transcribed_RNA"/>
</dbReference>
<accession>A0A0A9G7N8</accession>
<keyword evidence="1" id="KW-0472">Membrane</keyword>
<feature type="transmembrane region" description="Helical" evidence="1">
    <location>
        <begin position="12"/>
        <end position="36"/>
    </location>
</feature>
<reference evidence="2" key="1">
    <citation type="submission" date="2014-09" db="EMBL/GenBank/DDBJ databases">
        <authorList>
            <person name="Magalhaes I.L.F."/>
            <person name="Oliveira U."/>
            <person name="Santos F.R."/>
            <person name="Vidigal T.H.D.A."/>
            <person name="Brescovit A.D."/>
            <person name="Santos A.J."/>
        </authorList>
    </citation>
    <scope>NUCLEOTIDE SEQUENCE</scope>
    <source>
        <tissue evidence="2">Shoot tissue taken approximately 20 cm above the soil surface</tissue>
    </source>
</reference>
<sequence>MLRASFPYRRSLFPGFSCFSPLSGACFSFLVIIILLSCIMNFDPFFWCCMIKRGVQVLMHGTI</sequence>
<dbReference type="AlphaFoldDB" id="A0A0A9G7N8"/>
<proteinExistence type="predicted"/>
<evidence type="ECO:0000313" key="2">
    <source>
        <dbReference type="EMBL" id="JAE16673.1"/>
    </source>
</evidence>
<evidence type="ECO:0000256" key="1">
    <source>
        <dbReference type="SAM" id="Phobius"/>
    </source>
</evidence>
<protein>
    <submittedName>
        <fullName evidence="2">Uncharacterized protein</fullName>
    </submittedName>
</protein>
<keyword evidence="1" id="KW-1133">Transmembrane helix</keyword>
<organism evidence="2">
    <name type="scientific">Arundo donax</name>
    <name type="common">Giant reed</name>
    <name type="synonym">Donax arundinaceus</name>
    <dbReference type="NCBI Taxonomy" id="35708"/>
    <lineage>
        <taxon>Eukaryota</taxon>
        <taxon>Viridiplantae</taxon>
        <taxon>Streptophyta</taxon>
        <taxon>Embryophyta</taxon>
        <taxon>Tracheophyta</taxon>
        <taxon>Spermatophyta</taxon>
        <taxon>Magnoliopsida</taxon>
        <taxon>Liliopsida</taxon>
        <taxon>Poales</taxon>
        <taxon>Poaceae</taxon>
        <taxon>PACMAD clade</taxon>
        <taxon>Arundinoideae</taxon>
        <taxon>Arundineae</taxon>
        <taxon>Arundo</taxon>
    </lineage>
</organism>
<keyword evidence="1" id="KW-0812">Transmembrane</keyword>
<reference evidence="2" key="2">
    <citation type="journal article" date="2015" name="Data Brief">
        <title>Shoot transcriptome of the giant reed, Arundo donax.</title>
        <authorList>
            <person name="Barrero R.A."/>
            <person name="Guerrero F.D."/>
            <person name="Moolhuijzen P."/>
            <person name="Goolsby J.A."/>
            <person name="Tidwell J."/>
            <person name="Bellgard S.E."/>
            <person name="Bellgard M.I."/>
        </authorList>
    </citation>
    <scope>NUCLEOTIDE SEQUENCE</scope>
    <source>
        <tissue evidence="2">Shoot tissue taken approximately 20 cm above the soil surface</tissue>
    </source>
</reference>